<proteinExistence type="predicted"/>
<gene>
    <name evidence="2" type="ORF">EFW17_03075</name>
</gene>
<dbReference type="Pfam" id="PF02566">
    <property type="entry name" value="OsmC"/>
    <property type="match status" value="1"/>
</dbReference>
<dbReference type="PANTHER" id="PTHR39624">
    <property type="entry name" value="PROTEIN INVOLVED IN RIMO-MEDIATED BETA-METHYLTHIOLATION OF RIBOSOMAL PROTEIN S12 YCAO"/>
    <property type="match status" value="1"/>
</dbReference>
<dbReference type="OrthoDB" id="9789573at2"/>
<comment type="caution">
    <text evidence="2">The sequence shown here is derived from an EMBL/GenBank/DDBJ whole genome shotgun (WGS) entry which is preliminary data.</text>
</comment>
<feature type="region of interest" description="Disordered" evidence="1">
    <location>
        <begin position="24"/>
        <end position="56"/>
    </location>
</feature>
<dbReference type="InterPro" id="IPR015946">
    <property type="entry name" value="KH_dom-like_a/b"/>
</dbReference>
<organism evidence="2 3">
    <name type="scientific">Halostreptopolyspora alba</name>
    <dbReference type="NCBI Taxonomy" id="2487137"/>
    <lineage>
        <taxon>Bacteria</taxon>
        <taxon>Bacillati</taxon>
        <taxon>Actinomycetota</taxon>
        <taxon>Actinomycetes</taxon>
        <taxon>Streptosporangiales</taxon>
        <taxon>Nocardiopsidaceae</taxon>
        <taxon>Halostreptopolyspora</taxon>
    </lineage>
</organism>
<name>A0A3N0EGH4_9ACTN</name>
<dbReference type="SUPFAM" id="SSF82784">
    <property type="entry name" value="OsmC-like"/>
    <property type="match status" value="1"/>
</dbReference>
<dbReference type="Gene3D" id="3.30.300.20">
    <property type="match status" value="1"/>
</dbReference>
<dbReference type="Proteomes" id="UP000269198">
    <property type="component" value="Unassembled WGS sequence"/>
</dbReference>
<dbReference type="RefSeq" id="WP_123199695.1">
    <property type="nucleotide sequence ID" value="NZ_RJMB01000002.1"/>
</dbReference>
<dbReference type="InterPro" id="IPR036102">
    <property type="entry name" value="OsmC/Ohrsf"/>
</dbReference>
<keyword evidence="3" id="KW-1185">Reference proteome</keyword>
<evidence type="ECO:0000256" key="1">
    <source>
        <dbReference type="SAM" id="MobiDB-lite"/>
    </source>
</evidence>
<reference evidence="2 3" key="1">
    <citation type="submission" date="2018-11" db="EMBL/GenBank/DDBJ databases">
        <title>The genome draft of YIM 96095.</title>
        <authorList>
            <person name="Tang S.-K."/>
            <person name="Chunyu W.-X."/>
            <person name="Feng Y.-Z."/>
        </authorList>
    </citation>
    <scope>NUCLEOTIDE SEQUENCE [LARGE SCALE GENOMIC DNA]</scope>
    <source>
        <strain evidence="2 3">YIM 96095</strain>
    </source>
</reference>
<accession>A0A3N0EGH4</accession>
<dbReference type="EMBL" id="RJMB01000002">
    <property type="protein sequence ID" value="RNL86867.1"/>
    <property type="molecule type" value="Genomic_DNA"/>
</dbReference>
<evidence type="ECO:0000313" key="3">
    <source>
        <dbReference type="Proteomes" id="UP000269198"/>
    </source>
</evidence>
<dbReference type="InterPro" id="IPR003718">
    <property type="entry name" value="OsmC/Ohr_fam"/>
</dbReference>
<feature type="region of interest" description="Disordered" evidence="1">
    <location>
        <begin position="74"/>
        <end position="93"/>
    </location>
</feature>
<dbReference type="PANTHER" id="PTHR39624:SF2">
    <property type="entry name" value="OSMC-LIKE PROTEIN"/>
    <property type="match status" value="1"/>
</dbReference>
<sequence length="198" mass="21067">MSRRSDSGPAAFVAERVGTNASAGRFRGGVVDSADSEGERMAQTHSANGEGGDEPRVTVVTETGEEGYAQRVTVGPHELTADEPTSAGGGDAGPGPYDLLLASLGTCTSMTIRMFAQRRGWPLRGITVRLRHSRIHATDCENCETESGHIDHIQRDIAIDGDLDDDQRAKLMRIADKCPVHQTLRSEVAIDTQAAGAP</sequence>
<protein>
    <submittedName>
        <fullName evidence="2">OsmC family peroxiredoxin</fullName>
    </submittedName>
</protein>
<evidence type="ECO:0000313" key="2">
    <source>
        <dbReference type="EMBL" id="RNL86867.1"/>
    </source>
</evidence>
<dbReference type="AlphaFoldDB" id="A0A3N0EGH4"/>